<evidence type="ECO:0000256" key="4">
    <source>
        <dbReference type="ARBA" id="ARBA00037868"/>
    </source>
</evidence>
<dbReference type="Proteomes" id="UP000237000">
    <property type="component" value="Unassembled WGS sequence"/>
</dbReference>
<gene>
    <name evidence="5" type="ORF">TorRG33x02_202680</name>
</gene>
<dbReference type="SUPFAM" id="SSF52540">
    <property type="entry name" value="P-loop containing nucleoside triphosphate hydrolases"/>
    <property type="match status" value="1"/>
</dbReference>
<accession>A0A2P5EEL8</accession>
<dbReference type="FunFam" id="3.40.50.300:FF:001447">
    <property type="entry name" value="Ras-related protein Rab-1B"/>
    <property type="match status" value="1"/>
</dbReference>
<protein>
    <submittedName>
        <fullName evidence="5">Small GTPase superfamily, Rho type</fullName>
    </submittedName>
</protein>
<dbReference type="InParanoid" id="A0A2P5EEL8"/>
<dbReference type="AlphaFoldDB" id="A0A2P5EEL8"/>
<evidence type="ECO:0000313" key="5">
    <source>
        <dbReference type="EMBL" id="PON83974.1"/>
    </source>
</evidence>
<evidence type="ECO:0000313" key="6">
    <source>
        <dbReference type="Proteomes" id="UP000237000"/>
    </source>
</evidence>
<dbReference type="Gene3D" id="3.40.50.300">
    <property type="entry name" value="P-loop containing nucleotide triphosphate hydrolases"/>
    <property type="match status" value="2"/>
</dbReference>
<comment type="subcellular location">
    <subcellularLocation>
        <location evidence="4">Endomembrane system</location>
        <topology evidence="4">Lipid-anchor</topology>
    </subcellularLocation>
</comment>
<evidence type="ECO:0000256" key="1">
    <source>
        <dbReference type="ARBA" id="ARBA00006270"/>
    </source>
</evidence>
<dbReference type="SMART" id="SM00173">
    <property type="entry name" value="RAS"/>
    <property type="match status" value="1"/>
</dbReference>
<dbReference type="PROSITE" id="PS51421">
    <property type="entry name" value="RAS"/>
    <property type="match status" value="1"/>
</dbReference>
<evidence type="ECO:0000256" key="3">
    <source>
        <dbReference type="ARBA" id="ARBA00023134"/>
    </source>
</evidence>
<dbReference type="OrthoDB" id="9989112at2759"/>
<proteinExistence type="inferred from homology"/>
<dbReference type="PANTHER" id="PTHR47977">
    <property type="entry name" value="RAS-RELATED PROTEIN RAB"/>
    <property type="match status" value="1"/>
</dbReference>
<dbReference type="GO" id="GO:0003924">
    <property type="term" value="F:GTPase activity"/>
    <property type="evidence" value="ECO:0007669"/>
    <property type="project" value="InterPro"/>
</dbReference>
<reference evidence="6" key="1">
    <citation type="submission" date="2016-06" db="EMBL/GenBank/DDBJ databases">
        <title>Parallel loss of symbiosis genes in relatives of nitrogen-fixing non-legume Parasponia.</title>
        <authorList>
            <person name="Van Velzen R."/>
            <person name="Holmer R."/>
            <person name="Bu F."/>
            <person name="Rutten L."/>
            <person name="Van Zeijl A."/>
            <person name="Liu W."/>
            <person name="Santuari L."/>
            <person name="Cao Q."/>
            <person name="Sharma T."/>
            <person name="Shen D."/>
            <person name="Roswanjaya Y."/>
            <person name="Wardhani T."/>
            <person name="Kalhor M.S."/>
            <person name="Jansen J."/>
            <person name="Van den Hoogen J."/>
            <person name="Gungor B."/>
            <person name="Hartog M."/>
            <person name="Hontelez J."/>
            <person name="Verver J."/>
            <person name="Yang W.-C."/>
            <person name="Schijlen E."/>
            <person name="Repin R."/>
            <person name="Schilthuizen M."/>
            <person name="Schranz E."/>
            <person name="Heidstra R."/>
            <person name="Miyata K."/>
            <person name="Fedorova E."/>
            <person name="Kohlen W."/>
            <person name="Bisseling T."/>
            <person name="Smit S."/>
            <person name="Geurts R."/>
        </authorList>
    </citation>
    <scope>NUCLEOTIDE SEQUENCE [LARGE SCALE GENOMIC DNA]</scope>
    <source>
        <strain evidence="6">cv. RG33-2</strain>
    </source>
</reference>
<name>A0A2P5EEL8_TREOI</name>
<dbReference type="Pfam" id="PF00071">
    <property type="entry name" value="Ras"/>
    <property type="match status" value="2"/>
</dbReference>
<keyword evidence="3" id="KW-0342">GTP-binding</keyword>
<dbReference type="InterPro" id="IPR027417">
    <property type="entry name" value="P-loop_NTPase"/>
</dbReference>
<comment type="similarity">
    <text evidence="1">Belongs to the small GTPase superfamily. Rab family.</text>
</comment>
<dbReference type="EMBL" id="JXTC01000170">
    <property type="protein sequence ID" value="PON83974.1"/>
    <property type="molecule type" value="Genomic_DNA"/>
</dbReference>
<organism evidence="5 6">
    <name type="scientific">Trema orientale</name>
    <name type="common">Charcoal tree</name>
    <name type="synonym">Celtis orientalis</name>
    <dbReference type="NCBI Taxonomy" id="63057"/>
    <lineage>
        <taxon>Eukaryota</taxon>
        <taxon>Viridiplantae</taxon>
        <taxon>Streptophyta</taxon>
        <taxon>Embryophyta</taxon>
        <taxon>Tracheophyta</taxon>
        <taxon>Spermatophyta</taxon>
        <taxon>Magnoliopsida</taxon>
        <taxon>eudicotyledons</taxon>
        <taxon>Gunneridae</taxon>
        <taxon>Pentapetalae</taxon>
        <taxon>rosids</taxon>
        <taxon>fabids</taxon>
        <taxon>Rosales</taxon>
        <taxon>Cannabaceae</taxon>
        <taxon>Trema</taxon>
    </lineage>
</organism>
<dbReference type="InterPro" id="IPR050227">
    <property type="entry name" value="Rab"/>
</dbReference>
<dbReference type="InterPro" id="IPR001806">
    <property type="entry name" value="Small_GTPase"/>
</dbReference>
<keyword evidence="2" id="KW-0547">Nucleotide-binding</keyword>
<dbReference type="SMART" id="SM00174">
    <property type="entry name" value="RHO"/>
    <property type="match status" value="1"/>
</dbReference>
<keyword evidence="6" id="KW-1185">Reference proteome</keyword>
<dbReference type="STRING" id="63057.A0A2P5EEL8"/>
<dbReference type="GO" id="GO:0005525">
    <property type="term" value="F:GTP binding"/>
    <property type="evidence" value="ECO:0007669"/>
    <property type="project" value="UniProtKB-KW"/>
</dbReference>
<comment type="caution">
    <text evidence="5">The sequence shown here is derived from an EMBL/GenBank/DDBJ whole genome shotgun (WGS) entry which is preliminary data.</text>
</comment>
<dbReference type="PRINTS" id="PR00449">
    <property type="entry name" value="RASTRNSFRMNG"/>
</dbReference>
<sequence>MELTLFGLVWFGLVYYHYSDYLFKLLLIGDSSVGKSCLLLRFADDSYVDSYISTIGVDFVRALPTLHFTVGHCWTGAVQNYNKQLLPRSTWDHCEQLLPLGEMGVVGPRTAIVYDVTEMESFNNVKQWLNEIDRYANESVCKLLVGNKCDLVENKVVDTQTAKAFADELGIPFLETSAKDSINVEQAFLTMAAEIKKKMGNQPTAAKSTGTVEMKGQPIQQNSNCCG</sequence>
<evidence type="ECO:0000256" key="2">
    <source>
        <dbReference type="ARBA" id="ARBA00022741"/>
    </source>
</evidence>
<dbReference type="PROSITE" id="PS51419">
    <property type="entry name" value="RAB"/>
    <property type="match status" value="1"/>
</dbReference>
<dbReference type="GO" id="GO:0012505">
    <property type="term" value="C:endomembrane system"/>
    <property type="evidence" value="ECO:0007669"/>
    <property type="project" value="UniProtKB-SubCell"/>
</dbReference>
<dbReference type="SMART" id="SM00175">
    <property type="entry name" value="RAB"/>
    <property type="match status" value="1"/>
</dbReference>